<evidence type="ECO:0000313" key="2">
    <source>
        <dbReference type="EMBL" id="GAA2613608.1"/>
    </source>
</evidence>
<evidence type="ECO:0000259" key="1">
    <source>
        <dbReference type="Pfam" id="PF00975"/>
    </source>
</evidence>
<gene>
    <name evidence="2" type="ORF">GCM10010411_55670</name>
</gene>
<dbReference type="Pfam" id="PF00975">
    <property type="entry name" value="Thioesterase"/>
    <property type="match status" value="1"/>
</dbReference>
<sequence length="71" mass="7715">MNALARRHLRQIRAAKPSGPYTMVGWCMAAPLAHEIARQAFADGDRIEDLILMDPPPVARPANPDTALIGP</sequence>
<keyword evidence="3" id="KW-1185">Reference proteome</keyword>
<proteinExistence type="predicted"/>
<comment type="caution">
    <text evidence="2">The sequence shown here is derived from an EMBL/GenBank/DDBJ whole genome shotgun (WGS) entry which is preliminary data.</text>
</comment>
<organism evidence="2 3">
    <name type="scientific">Actinomadura fulvescens</name>
    <dbReference type="NCBI Taxonomy" id="46160"/>
    <lineage>
        <taxon>Bacteria</taxon>
        <taxon>Bacillati</taxon>
        <taxon>Actinomycetota</taxon>
        <taxon>Actinomycetes</taxon>
        <taxon>Streptosporangiales</taxon>
        <taxon>Thermomonosporaceae</taxon>
        <taxon>Actinomadura</taxon>
    </lineage>
</organism>
<dbReference type="InterPro" id="IPR001031">
    <property type="entry name" value="Thioesterase"/>
</dbReference>
<reference evidence="3" key="1">
    <citation type="journal article" date="2019" name="Int. J. Syst. Evol. Microbiol.">
        <title>The Global Catalogue of Microorganisms (GCM) 10K type strain sequencing project: providing services to taxonomists for standard genome sequencing and annotation.</title>
        <authorList>
            <consortium name="The Broad Institute Genomics Platform"/>
            <consortium name="The Broad Institute Genome Sequencing Center for Infectious Disease"/>
            <person name="Wu L."/>
            <person name="Ma J."/>
        </authorList>
    </citation>
    <scope>NUCLEOTIDE SEQUENCE [LARGE SCALE GENOMIC DNA]</scope>
    <source>
        <strain evidence="3">JCM 6833</strain>
    </source>
</reference>
<accession>A0ABP6CCR2</accession>
<dbReference type="SUPFAM" id="SSF53474">
    <property type="entry name" value="alpha/beta-Hydrolases"/>
    <property type="match status" value="1"/>
</dbReference>
<name>A0ABP6CCR2_9ACTN</name>
<evidence type="ECO:0000313" key="3">
    <source>
        <dbReference type="Proteomes" id="UP001501509"/>
    </source>
</evidence>
<protein>
    <recommendedName>
        <fullName evidence="1">Thioesterase domain-containing protein</fullName>
    </recommendedName>
</protein>
<dbReference type="EMBL" id="BAAATD010000007">
    <property type="protein sequence ID" value="GAA2613608.1"/>
    <property type="molecule type" value="Genomic_DNA"/>
</dbReference>
<dbReference type="Gene3D" id="3.40.50.1820">
    <property type="entry name" value="alpha/beta hydrolase"/>
    <property type="match status" value="1"/>
</dbReference>
<dbReference type="InterPro" id="IPR029058">
    <property type="entry name" value="AB_hydrolase_fold"/>
</dbReference>
<dbReference type="Proteomes" id="UP001501509">
    <property type="component" value="Unassembled WGS sequence"/>
</dbReference>
<feature type="domain" description="Thioesterase" evidence="1">
    <location>
        <begin position="2"/>
        <end position="61"/>
    </location>
</feature>